<organism evidence="4">
    <name type="scientific">Schistocephalus solidus</name>
    <name type="common">Tapeworm</name>
    <dbReference type="NCBI Taxonomy" id="70667"/>
    <lineage>
        <taxon>Eukaryota</taxon>
        <taxon>Metazoa</taxon>
        <taxon>Spiralia</taxon>
        <taxon>Lophotrochozoa</taxon>
        <taxon>Platyhelminthes</taxon>
        <taxon>Cestoda</taxon>
        <taxon>Eucestoda</taxon>
        <taxon>Diphyllobothriidea</taxon>
        <taxon>Diphyllobothriidae</taxon>
        <taxon>Schistocephalus</taxon>
    </lineage>
</organism>
<accession>A0A183TJC5</accession>
<evidence type="ECO:0000313" key="4">
    <source>
        <dbReference type="WBParaSite" id="SSLN_0001720601-mRNA-1"/>
    </source>
</evidence>
<evidence type="ECO:0000313" key="3">
    <source>
        <dbReference type="Proteomes" id="UP000275846"/>
    </source>
</evidence>
<keyword evidence="3" id="KW-1185">Reference proteome</keyword>
<evidence type="ECO:0000313" key="2">
    <source>
        <dbReference type="EMBL" id="VDM02959.1"/>
    </source>
</evidence>
<reference evidence="4" key="1">
    <citation type="submission" date="2016-06" db="UniProtKB">
        <authorList>
            <consortium name="WormBaseParasite"/>
        </authorList>
    </citation>
    <scope>IDENTIFICATION</scope>
</reference>
<feature type="region of interest" description="Disordered" evidence="1">
    <location>
        <begin position="1"/>
        <end position="42"/>
    </location>
</feature>
<name>A0A183TJC5_SCHSO</name>
<proteinExistence type="predicted"/>
<reference evidence="2 3" key="2">
    <citation type="submission" date="2018-11" db="EMBL/GenBank/DDBJ databases">
        <authorList>
            <consortium name="Pathogen Informatics"/>
        </authorList>
    </citation>
    <scope>NUCLEOTIDE SEQUENCE [LARGE SCALE GENOMIC DNA]</scope>
    <source>
        <strain evidence="2 3">NST_G2</strain>
    </source>
</reference>
<dbReference type="Proteomes" id="UP000275846">
    <property type="component" value="Unassembled WGS sequence"/>
</dbReference>
<dbReference type="AlphaFoldDB" id="A0A183TJC5"/>
<feature type="compositionally biased region" description="Gly residues" evidence="1">
    <location>
        <begin position="25"/>
        <end position="36"/>
    </location>
</feature>
<feature type="compositionally biased region" description="Acidic residues" evidence="1">
    <location>
        <begin position="1"/>
        <end position="16"/>
    </location>
</feature>
<dbReference type="EMBL" id="UYSU01041254">
    <property type="protein sequence ID" value="VDM02959.1"/>
    <property type="molecule type" value="Genomic_DNA"/>
</dbReference>
<dbReference type="WBParaSite" id="SSLN_0001720601-mRNA-1">
    <property type="protein sequence ID" value="SSLN_0001720601-mRNA-1"/>
    <property type="gene ID" value="SSLN_0001720601"/>
</dbReference>
<evidence type="ECO:0000256" key="1">
    <source>
        <dbReference type="SAM" id="MobiDB-lite"/>
    </source>
</evidence>
<sequence>MNREEEEDEEDDDGEKEQEKIDVCYGGGGCGGGGSGYEKDDGGDLMVGSTDISVDIWDIFIFPPVSSCLSRPPLSTPISIEAQGTQTNPMVSNMVEIYETNDDRFTFAIDDIHQWPEYL</sequence>
<protein>
    <submittedName>
        <fullName evidence="2 4">Uncharacterized protein</fullName>
    </submittedName>
</protein>
<gene>
    <name evidence="2" type="ORF">SSLN_LOCUS16573</name>
</gene>